<proteinExistence type="predicted"/>
<dbReference type="PANTHER" id="PTHR31902:SF14">
    <property type="entry name" value="ACTIN PATCHES DISTAL PROTEIN 1"/>
    <property type="match status" value="1"/>
</dbReference>
<evidence type="ECO:0000313" key="2">
    <source>
        <dbReference type="EMBL" id="KAL0362939.1"/>
    </source>
</evidence>
<name>A0AAW2Q5A3_9LAMI</name>
<dbReference type="InterPro" id="IPR009737">
    <property type="entry name" value="Aim32/Apd1-like"/>
</dbReference>
<dbReference type="EMBL" id="JACGWM010000007">
    <property type="protein sequence ID" value="KAL0362939.1"/>
    <property type="molecule type" value="Genomic_DNA"/>
</dbReference>
<protein>
    <submittedName>
        <fullName evidence="2">Uncharacterized protein</fullName>
    </submittedName>
</protein>
<organism evidence="2">
    <name type="scientific">Sesamum calycinum</name>
    <dbReference type="NCBI Taxonomy" id="2727403"/>
    <lineage>
        <taxon>Eukaryota</taxon>
        <taxon>Viridiplantae</taxon>
        <taxon>Streptophyta</taxon>
        <taxon>Embryophyta</taxon>
        <taxon>Tracheophyta</taxon>
        <taxon>Spermatophyta</taxon>
        <taxon>Magnoliopsida</taxon>
        <taxon>eudicotyledons</taxon>
        <taxon>Gunneridae</taxon>
        <taxon>Pentapetalae</taxon>
        <taxon>asterids</taxon>
        <taxon>lamiids</taxon>
        <taxon>Lamiales</taxon>
        <taxon>Pedaliaceae</taxon>
        <taxon>Sesamum</taxon>
    </lineage>
</organism>
<reference evidence="2" key="2">
    <citation type="journal article" date="2024" name="Plant">
        <title>Genomic evolution and insights into agronomic trait innovations of Sesamum species.</title>
        <authorList>
            <person name="Miao H."/>
            <person name="Wang L."/>
            <person name="Qu L."/>
            <person name="Liu H."/>
            <person name="Sun Y."/>
            <person name="Le M."/>
            <person name="Wang Q."/>
            <person name="Wei S."/>
            <person name="Zheng Y."/>
            <person name="Lin W."/>
            <person name="Duan Y."/>
            <person name="Cao H."/>
            <person name="Xiong S."/>
            <person name="Wang X."/>
            <person name="Wei L."/>
            <person name="Li C."/>
            <person name="Ma Q."/>
            <person name="Ju M."/>
            <person name="Zhao R."/>
            <person name="Li G."/>
            <person name="Mu C."/>
            <person name="Tian Q."/>
            <person name="Mei H."/>
            <person name="Zhang T."/>
            <person name="Gao T."/>
            <person name="Zhang H."/>
        </authorList>
    </citation>
    <scope>NUCLEOTIDE SEQUENCE</scope>
    <source>
        <strain evidence="2">KEN8</strain>
    </source>
</reference>
<sequence length="398" mass="44292">MSNPLMASNRDDPLLLLSGHHPSSASSPIAVSETDSYLLDASQIGSASGSFQNDGFLGGGYDSGLINEAEYGFSRPDFRQGPLVGTVELYERHVFLCYKNPQVWPPRIEAAEFDRLPRLLAAALAARKPDMRRQTRLTICEGRDGTETSNGDVLIFPDMIRYRRLTHFDVETFVEEVLVKDGEWLPGSPEALRGWYGYVMPEDVPLLLEQHIGKGEIVDFLWRLWWLWQLAVLCIEDNCVFFGLTTLLFLYRGQMGLSEEDQKKSQELRFQVNGGSTMDRSMKESAQVNEGSVGICASQVEGTGCCQVNGGFSCCQNSVSQGKRLDPDSTAISTAEKKKSSKKQVSRNNSGKGTGPRKVCSMPTWYENWEREDTYAALAVICAAMSVAFAYRCYKQSS</sequence>
<reference evidence="2" key="1">
    <citation type="submission" date="2020-06" db="EMBL/GenBank/DDBJ databases">
        <authorList>
            <person name="Li T."/>
            <person name="Hu X."/>
            <person name="Zhang T."/>
            <person name="Song X."/>
            <person name="Zhang H."/>
            <person name="Dai N."/>
            <person name="Sheng W."/>
            <person name="Hou X."/>
            <person name="Wei L."/>
        </authorList>
    </citation>
    <scope>NUCLEOTIDE SEQUENCE</scope>
    <source>
        <strain evidence="2">KEN8</strain>
        <tissue evidence="2">Leaf</tissue>
    </source>
</reference>
<accession>A0AAW2Q5A3</accession>
<evidence type="ECO:0000256" key="1">
    <source>
        <dbReference type="SAM" id="MobiDB-lite"/>
    </source>
</evidence>
<feature type="region of interest" description="Disordered" evidence="1">
    <location>
        <begin position="334"/>
        <end position="357"/>
    </location>
</feature>
<gene>
    <name evidence="2" type="ORF">Scaly_1249100</name>
</gene>
<comment type="caution">
    <text evidence="2">The sequence shown here is derived from an EMBL/GenBank/DDBJ whole genome shotgun (WGS) entry which is preliminary data.</text>
</comment>
<dbReference type="PANTHER" id="PTHR31902">
    <property type="entry name" value="ACTIN PATCHES DISTAL PROTEIN 1"/>
    <property type="match status" value="1"/>
</dbReference>
<dbReference type="AlphaFoldDB" id="A0AAW2Q5A3"/>